<accession>A0A382C6P3</accession>
<protein>
    <recommendedName>
        <fullName evidence="1">DUF4015 domain-containing protein</fullName>
    </recommendedName>
</protein>
<dbReference type="EMBL" id="UINC01032988">
    <property type="protein sequence ID" value="SVB21544.1"/>
    <property type="molecule type" value="Genomic_DNA"/>
</dbReference>
<sequence length="464" mass="51044">MTRIHPRSIPLLRLTWLALLGLLLLAPGDSAAADTAGHSAESGDGQDTTIVVRRGESLLGIAARLLPATDFYTTGELAEGIRTASGMENDRLIPGQTLRVPLNSGDRGRIATDGTEVRGLYVTAWVAGSSRILALADSLIAVGGNTIVFDIKDRQGDLSYPSRIPLALATQVDSLAPIRRPRALVRQLHQRRLHVVARLTCFYDERLAAVRPELRPRSLAGDGAPWGEGWLDPSLPQVQDYLLEIVSEVARLGVDEIQLDYVRFPTEGDLADAQFDFHTWHRAKHDVITEFVARTRGRLIDTNVLLAADLFGVAAWGREADLRRLGQKLPDLLPLLDVASPMLYPSHFYGPFLGVERPADYPYYLVSAGLRRLQPLAEAHGVDVRPWLQAFPYRITDFDAGYVTEQIHATRDAGANGWMLWHPANRFDVALEAMQRMHGGTAGVSPRRQPELLGIQAADDGSDM</sequence>
<dbReference type="Gene3D" id="3.10.350.10">
    <property type="entry name" value="LysM domain"/>
    <property type="match status" value="1"/>
</dbReference>
<dbReference type="InterPro" id="IPR025275">
    <property type="entry name" value="DUF4015"/>
</dbReference>
<dbReference type="PANTHER" id="PTHR43405">
    <property type="entry name" value="GLYCOSYL HYDROLASE DIGH"/>
    <property type="match status" value="1"/>
</dbReference>
<evidence type="ECO:0000259" key="1">
    <source>
        <dbReference type="Pfam" id="PF13200"/>
    </source>
</evidence>
<dbReference type="InterPro" id="IPR052177">
    <property type="entry name" value="Divisome_Glycosyl_Hydrolase"/>
</dbReference>
<organism evidence="2">
    <name type="scientific">marine metagenome</name>
    <dbReference type="NCBI Taxonomy" id="408172"/>
    <lineage>
        <taxon>unclassified sequences</taxon>
        <taxon>metagenomes</taxon>
        <taxon>ecological metagenomes</taxon>
    </lineage>
</organism>
<dbReference type="InterPro" id="IPR036779">
    <property type="entry name" value="LysM_dom_sf"/>
</dbReference>
<dbReference type="InterPro" id="IPR017853">
    <property type="entry name" value="GH"/>
</dbReference>
<evidence type="ECO:0000313" key="2">
    <source>
        <dbReference type="EMBL" id="SVB21544.1"/>
    </source>
</evidence>
<dbReference type="Gene3D" id="3.20.20.80">
    <property type="entry name" value="Glycosidases"/>
    <property type="match status" value="1"/>
</dbReference>
<name>A0A382C6P3_9ZZZZ</name>
<dbReference type="AlphaFoldDB" id="A0A382C6P3"/>
<dbReference type="SUPFAM" id="SSF51445">
    <property type="entry name" value="(Trans)glycosidases"/>
    <property type="match status" value="1"/>
</dbReference>
<proteinExistence type="predicted"/>
<dbReference type="Pfam" id="PF13200">
    <property type="entry name" value="DUF4015"/>
    <property type="match status" value="1"/>
</dbReference>
<reference evidence="2" key="1">
    <citation type="submission" date="2018-05" db="EMBL/GenBank/DDBJ databases">
        <authorList>
            <person name="Lanie J.A."/>
            <person name="Ng W.-L."/>
            <person name="Kazmierczak K.M."/>
            <person name="Andrzejewski T.M."/>
            <person name="Davidsen T.M."/>
            <person name="Wayne K.J."/>
            <person name="Tettelin H."/>
            <person name="Glass J.I."/>
            <person name="Rusch D."/>
            <person name="Podicherti R."/>
            <person name="Tsui H.-C.T."/>
            <person name="Winkler M.E."/>
        </authorList>
    </citation>
    <scope>NUCLEOTIDE SEQUENCE</scope>
</reference>
<gene>
    <name evidence="2" type="ORF">METZ01_LOCUS174398</name>
</gene>
<dbReference type="PANTHER" id="PTHR43405:SF1">
    <property type="entry name" value="GLYCOSYL HYDROLASE DIGH"/>
    <property type="match status" value="1"/>
</dbReference>
<feature type="domain" description="DUF4015" evidence="1">
    <location>
        <begin position="119"/>
        <end position="427"/>
    </location>
</feature>